<reference evidence="1" key="1">
    <citation type="journal article" date="2021" name="Proc. Natl. Acad. Sci. U.S.A.">
        <title>A Catalog of Tens of Thousands of Viruses from Human Metagenomes Reveals Hidden Associations with Chronic Diseases.</title>
        <authorList>
            <person name="Tisza M.J."/>
            <person name="Buck C.B."/>
        </authorList>
    </citation>
    <scope>NUCLEOTIDE SEQUENCE</scope>
    <source>
        <strain evidence="1">CtMne5</strain>
    </source>
</reference>
<proteinExistence type="predicted"/>
<evidence type="ECO:0000313" key="1">
    <source>
        <dbReference type="EMBL" id="DAF87761.1"/>
    </source>
</evidence>
<accession>A0A8S5TZX2</accession>
<dbReference type="EMBL" id="BK015967">
    <property type="protein sequence ID" value="DAF87761.1"/>
    <property type="molecule type" value="Genomic_DNA"/>
</dbReference>
<organism evidence="1">
    <name type="scientific">Myoviridae sp. ctMne5</name>
    <dbReference type="NCBI Taxonomy" id="2825089"/>
    <lineage>
        <taxon>Viruses</taxon>
        <taxon>Duplodnaviria</taxon>
        <taxon>Heunggongvirae</taxon>
        <taxon>Uroviricota</taxon>
        <taxon>Caudoviricetes</taxon>
    </lineage>
</organism>
<protein>
    <submittedName>
        <fullName evidence="1">Uncharacterized protein</fullName>
    </submittedName>
</protein>
<sequence length="32" mass="3916">MTFCHLDNKTYKKYNTQVSESQDLSRKNLLYF</sequence>
<name>A0A8S5TZX2_9CAUD</name>